<proteinExistence type="inferred from homology"/>
<evidence type="ECO:0008006" key="9">
    <source>
        <dbReference type="Google" id="ProtNLM"/>
    </source>
</evidence>
<name>A0A8J4GQY1_9CHLO</name>
<feature type="domain" description="Root UVB sensitive protein C-terminal" evidence="4">
    <location>
        <begin position="334"/>
        <end position="502"/>
    </location>
</feature>
<dbReference type="PANTHER" id="PTHR12770:SF27">
    <property type="entry name" value="PROTEIN ROOT UVB SENSITIVE 5"/>
    <property type="match status" value="1"/>
</dbReference>
<dbReference type="Pfam" id="PF24160">
    <property type="entry name" value="UVB_sens_C"/>
    <property type="match status" value="1"/>
</dbReference>
<evidence type="ECO:0000313" key="8">
    <source>
        <dbReference type="Proteomes" id="UP000747110"/>
    </source>
</evidence>
<dbReference type="Proteomes" id="UP000722791">
    <property type="component" value="Unassembled WGS sequence"/>
</dbReference>
<evidence type="ECO:0000259" key="4">
    <source>
        <dbReference type="Pfam" id="PF24160"/>
    </source>
</evidence>
<feature type="domain" description="Protein root UVB sensitive/RUS" evidence="3">
    <location>
        <begin position="90"/>
        <end position="324"/>
    </location>
</feature>
<dbReference type="AlphaFoldDB" id="A0A8J4GQY1"/>
<dbReference type="Proteomes" id="UP000747110">
    <property type="component" value="Unassembled WGS sequence"/>
</dbReference>
<evidence type="ECO:0000256" key="1">
    <source>
        <dbReference type="ARBA" id="ARBA00007558"/>
    </source>
</evidence>
<feature type="compositionally biased region" description="Polar residues" evidence="2">
    <location>
        <begin position="66"/>
        <end position="78"/>
    </location>
</feature>
<accession>A0A8J4GQY1</accession>
<dbReference type="InterPro" id="IPR055412">
    <property type="entry name" value="UVB_sens_C"/>
</dbReference>
<evidence type="ECO:0000313" key="5">
    <source>
        <dbReference type="EMBL" id="GIL86926.1"/>
    </source>
</evidence>
<protein>
    <recommendedName>
        <fullName evidence="9">Vitamin B6 photo-protection and homoeostasis-domain-containing protein</fullName>
    </recommendedName>
</protein>
<dbReference type="EMBL" id="BNCP01000037">
    <property type="protein sequence ID" value="GIL86926.1"/>
    <property type="molecule type" value="Genomic_DNA"/>
</dbReference>
<evidence type="ECO:0000256" key="2">
    <source>
        <dbReference type="SAM" id="MobiDB-lite"/>
    </source>
</evidence>
<dbReference type="Pfam" id="PF04884">
    <property type="entry name" value="UVB_sens_prot"/>
    <property type="match status" value="1"/>
</dbReference>
<dbReference type="InterPro" id="IPR054549">
    <property type="entry name" value="UVB_sens_RUS_dom"/>
</dbReference>
<gene>
    <name evidence="5" type="ORF">Vretifemale_15130</name>
    <name evidence="6" type="ORF">Vretimale_15536</name>
</gene>
<sequence length="522" mass="55641">MSLHSAFPGSRPLRGRHVVRGTTQGVANTQPQPPPRALRQSYTLTEIHGSEEYDLLASPSSSKSSTPQPLNTPMTPTSSAVRVSLAPLASLPDSIRDLFLPPGYPSSVTPDYLSYQLWSMPTHVTGHLSHSLVTSSLLAAVGVSTSPAATVVLSASIKWIIKDGVGALGRLLVGSRFAAEFDEDPRRWRLVAELLSTAGLGLEVATSLYPQSFMLLACTGKFCQALAKGMGKPVFRVIQTHFARAQNVGAVAAKEEVWEVVAQMAGLIASVALLRVLEERGSSDMIISSWAAVQLVHVVLRYRALRTLLFPTLSTKRTALLAAASVRGRPLPCVAEANEEERVFADPWDVQPRVRLGVASVEAFGGALPPMKVLQAYVEAYGGEGYILVWREGAAHVMLKKGHTQIDLVRAVWQAAWLDWRTTDGAENGLATATGVGGVSGIAADVPHSEVTHNATSTGASTGDVTEELQLVRASLAALEANFASFLSGCERAGWEVGVVQMKTGRSRLRVGVLSTDREGGP</sequence>
<evidence type="ECO:0000313" key="7">
    <source>
        <dbReference type="Proteomes" id="UP000722791"/>
    </source>
</evidence>
<reference evidence="6" key="1">
    <citation type="journal article" date="2021" name="Proc. Natl. Acad. Sci. U.S.A.">
        <title>Three genomes in the algal genus Volvox reveal the fate of a haploid sex-determining region after a transition to homothallism.</title>
        <authorList>
            <person name="Yamamoto K."/>
            <person name="Hamaji T."/>
            <person name="Kawai-Toyooka H."/>
            <person name="Matsuzaki R."/>
            <person name="Takahashi F."/>
            <person name="Nishimura Y."/>
            <person name="Kawachi M."/>
            <person name="Noguchi H."/>
            <person name="Minakuchi Y."/>
            <person name="Umen J.G."/>
            <person name="Toyoda A."/>
            <person name="Nozaki H."/>
        </authorList>
    </citation>
    <scope>NUCLEOTIDE SEQUENCE</scope>
    <source>
        <strain evidence="6">NIES-3785</strain>
        <strain evidence="5">NIES-3786</strain>
    </source>
</reference>
<organism evidence="6 7">
    <name type="scientific">Volvox reticuliferus</name>
    <dbReference type="NCBI Taxonomy" id="1737510"/>
    <lineage>
        <taxon>Eukaryota</taxon>
        <taxon>Viridiplantae</taxon>
        <taxon>Chlorophyta</taxon>
        <taxon>core chlorophytes</taxon>
        <taxon>Chlorophyceae</taxon>
        <taxon>CS clade</taxon>
        <taxon>Chlamydomonadales</taxon>
        <taxon>Volvocaceae</taxon>
        <taxon>Volvox</taxon>
    </lineage>
</organism>
<dbReference type="OrthoDB" id="364779at2759"/>
<comment type="caution">
    <text evidence="6">The sequence shown here is derived from an EMBL/GenBank/DDBJ whole genome shotgun (WGS) entry which is preliminary data.</text>
</comment>
<comment type="similarity">
    <text evidence="1">Belongs to the RUS1 family.</text>
</comment>
<dbReference type="InterPro" id="IPR006968">
    <property type="entry name" value="RUS_fam"/>
</dbReference>
<dbReference type="EMBL" id="BNCQ01000042">
    <property type="protein sequence ID" value="GIM12115.1"/>
    <property type="molecule type" value="Genomic_DNA"/>
</dbReference>
<dbReference type="PANTHER" id="PTHR12770">
    <property type="entry name" value="RUS1 FAMILY PROTEIN C16ORF58"/>
    <property type="match status" value="1"/>
</dbReference>
<keyword evidence="8" id="KW-1185">Reference proteome</keyword>
<feature type="region of interest" description="Disordered" evidence="2">
    <location>
        <begin position="53"/>
        <end position="78"/>
    </location>
</feature>
<evidence type="ECO:0000313" key="6">
    <source>
        <dbReference type="EMBL" id="GIM12115.1"/>
    </source>
</evidence>
<evidence type="ECO:0000259" key="3">
    <source>
        <dbReference type="Pfam" id="PF04884"/>
    </source>
</evidence>